<reference evidence="1 2" key="1">
    <citation type="journal article" date="2019" name="Commun. Biol.">
        <title>The bagworm genome reveals a unique fibroin gene that provides high tensile strength.</title>
        <authorList>
            <person name="Kono N."/>
            <person name="Nakamura H."/>
            <person name="Ohtoshi R."/>
            <person name="Tomita M."/>
            <person name="Numata K."/>
            <person name="Arakawa K."/>
        </authorList>
    </citation>
    <scope>NUCLEOTIDE SEQUENCE [LARGE SCALE GENOMIC DNA]</scope>
</reference>
<dbReference type="InterPro" id="IPR036691">
    <property type="entry name" value="Endo/exonu/phosph_ase_sf"/>
</dbReference>
<sequence length="187" mass="21791">MAANKKADPPHNGLYRILNDGEQLLDFCVKYDLTLVNNFFKKKIEHLITYESGDKQSQIDFILTNRPLLKTFKDCKVIPDEALTTQQKILSLEDNPKTSGTLHYISTDELGRVLTNMKNHKAVRPDNIPAYLWKVRKEDLHLVFIDLEKAFDRIPRKLVWQAMRAQQIPEHYIILMQDIYKVALALN</sequence>
<comment type="caution">
    <text evidence="1">The sequence shown here is derived from an EMBL/GenBank/DDBJ whole genome shotgun (WGS) entry which is preliminary data.</text>
</comment>
<name>A0A4C1SIP9_EUMVA</name>
<dbReference type="STRING" id="151549.A0A4C1SIP9"/>
<keyword evidence="2" id="KW-1185">Reference proteome</keyword>
<proteinExistence type="predicted"/>
<dbReference type="Proteomes" id="UP000299102">
    <property type="component" value="Unassembled WGS sequence"/>
</dbReference>
<evidence type="ECO:0008006" key="3">
    <source>
        <dbReference type="Google" id="ProtNLM"/>
    </source>
</evidence>
<dbReference type="AlphaFoldDB" id="A0A4C1SIP9"/>
<gene>
    <name evidence="1" type="ORF">EVAR_2291_1</name>
</gene>
<evidence type="ECO:0000313" key="1">
    <source>
        <dbReference type="EMBL" id="GBP01011.1"/>
    </source>
</evidence>
<protein>
    <recommendedName>
        <fullName evidence="3">Reverse transcriptase domain-containing protein</fullName>
    </recommendedName>
</protein>
<accession>A0A4C1SIP9</accession>
<organism evidence="1 2">
    <name type="scientific">Eumeta variegata</name>
    <name type="common">Bagworm moth</name>
    <name type="synonym">Eumeta japonica</name>
    <dbReference type="NCBI Taxonomy" id="151549"/>
    <lineage>
        <taxon>Eukaryota</taxon>
        <taxon>Metazoa</taxon>
        <taxon>Ecdysozoa</taxon>
        <taxon>Arthropoda</taxon>
        <taxon>Hexapoda</taxon>
        <taxon>Insecta</taxon>
        <taxon>Pterygota</taxon>
        <taxon>Neoptera</taxon>
        <taxon>Endopterygota</taxon>
        <taxon>Lepidoptera</taxon>
        <taxon>Glossata</taxon>
        <taxon>Ditrysia</taxon>
        <taxon>Tineoidea</taxon>
        <taxon>Psychidae</taxon>
        <taxon>Oiketicinae</taxon>
        <taxon>Eumeta</taxon>
    </lineage>
</organism>
<dbReference type="Gene3D" id="3.60.10.10">
    <property type="entry name" value="Endonuclease/exonuclease/phosphatase"/>
    <property type="match status" value="1"/>
</dbReference>
<dbReference type="EMBL" id="BGZK01000007">
    <property type="protein sequence ID" value="GBP01011.1"/>
    <property type="molecule type" value="Genomic_DNA"/>
</dbReference>
<dbReference type="OrthoDB" id="418748at2759"/>
<evidence type="ECO:0000313" key="2">
    <source>
        <dbReference type="Proteomes" id="UP000299102"/>
    </source>
</evidence>